<comment type="caution">
    <text evidence="10">The sequence shown here is derived from an EMBL/GenBank/DDBJ whole genome shotgun (WGS) entry which is preliminary data.</text>
</comment>
<evidence type="ECO:0000256" key="1">
    <source>
        <dbReference type="ARBA" id="ARBA00004370"/>
    </source>
</evidence>
<dbReference type="InterPro" id="IPR038379">
    <property type="entry name" value="SecE_sf"/>
</dbReference>
<evidence type="ECO:0000256" key="9">
    <source>
        <dbReference type="HAMAP-Rule" id="MF_00422"/>
    </source>
</evidence>
<dbReference type="AlphaFoldDB" id="A0A1G2QEV8"/>
<protein>
    <recommendedName>
        <fullName evidence="9">Protein translocase subunit SecE</fullName>
    </recommendedName>
</protein>
<dbReference type="GO" id="GO:0005886">
    <property type="term" value="C:plasma membrane"/>
    <property type="evidence" value="ECO:0007669"/>
    <property type="project" value="UniProtKB-SubCell"/>
</dbReference>
<proteinExistence type="inferred from homology"/>
<dbReference type="GO" id="GO:0008320">
    <property type="term" value="F:protein transmembrane transporter activity"/>
    <property type="evidence" value="ECO:0007669"/>
    <property type="project" value="UniProtKB-UniRule"/>
</dbReference>
<sequence>MSFIDYLKSTKGELKHVNWPTRRQAIVYTVIVIVISIATGFYLGVLDFAFTSVIKEFII</sequence>
<dbReference type="InterPro" id="IPR001901">
    <property type="entry name" value="Translocase_SecE/Sec61-g"/>
</dbReference>
<keyword evidence="4 9" id="KW-0812">Transmembrane</keyword>
<feature type="transmembrane region" description="Helical" evidence="9">
    <location>
        <begin position="25"/>
        <end position="50"/>
    </location>
</feature>
<dbReference type="NCBIfam" id="TIGR00964">
    <property type="entry name" value="secE_bact"/>
    <property type="match status" value="1"/>
</dbReference>
<keyword evidence="5 9" id="KW-0653">Protein transport</keyword>
<evidence type="ECO:0000256" key="8">
    <source>
        <dbReference type="ARBA" id="ARBA00023136"/>
    </source>
</evidence>
<evidence type="ECO:0000256" key="7">
    <source>
        <dbReference type="ARBA" id="ARBA00023010"/>
    </source>
</evidence>
<evidence type="ECO:0000313" key="11">
    <source>
        <dbReference type="Proteomes" id="UP000177043"/>
    </source>
</evidence>
<dbReference type="EMBL" id="MHTJ01000002">
    <property type="protein sequence ID" value="OHA58953.1"/>
    <property type="molecule type" value="Genomic_DNA"/>
</dbReference>
<evidence type="ECO:0000256" key="4">
    <source>
        <dbReference type="ARBA" id="ARBA00022692"/>
    </source>
</evidence>
<dbReference type="Proteomes" id="UP000177043">
    <property type="component" value="Unassembled WGS sequence"/>
</dbReference>
<dbReference type="PANTHER" id="PTHR33910">
    <property type="entry name" value="PROTEIN TRANSLOCASE SUBUNIT SECE"/>
    <property type="match status" value="1"/>
</dbReference>
<dbReference type="Gene3D" id="1.20.5.1030">
    <property type="entry name" value="Preprotein translocase secy subunit"/>
    <property type="match status" value="1"/>
</dbReference>
<organism evidence="10 11">
    <name type="scientific">Candidatus Vogelbacteria bacterium RIFOXYD1_FULL_44_32</name>
    <dbReference type="NCBI Taxonomy" id="1802438"/>
    <lineage>
        <taxon>Bacteria</taxon>
        <taxon>Candidatus Vogeliibacteriota</taxon>
    </lineage>
</organism>
<dbReference type="PANTHER" id="PTHR33910:SF1">
    <property type="entry name" value="PROTEIN TRANSLOCASE SUBUNIT SECE"/>
    <property type="match status" value="1"/>
</dbReference>
<reference evidence="10 11" key="1">
    <citation type="journal article" date="2016" name="Nat. Commun.">
        <title>Thousands of microbial genomes shed light on interconnected biogeochemical processes in an aquifer system.</title>
        <authorList>
            <person name="Anantharaman K."/>
            <person name="Brown C.T."/>
            <person name="Hug L.A."/>
            <person name="Sharon I."/>
            <person name="Castelle C.J."/>
            <person name="Probst A.J."/>
            <person name="Thomas B.C."/>
            <person name="Singh A."/>
            <person name="Wilkins M.J."/>
            <person name="Karaoz U."/>
            <person name="Brodie E.L."/>
            <person name="Williams K.H."/>
            <person name="Hubbard S.S."/>
            <person name="Banfield J.F."/>
        </authorList>
    </citation>
    <scope>NUCLEOTIDE SEQUENCE [LARGE SCALE GENOMIC DNA]</scope>
</reference>
<dbReference type="GO" id="GO:0006605">
    <property type="term" value="P:protein targeting"/>
    <property type="evidence" value="ECO:0007669"/>
    <property type="project" value="UniProtKB-UniRule"/>
</dbReference>
<keyword evidence="7 9" id="KW-0811">Translocation</keyword>
<evidence type="ECO:0000313" key="10">
    <source>
        <dbReference type="EMBL" id="OHA58953.1"/>
    </source>
</evidence>
<evidence type="ECO:0000256" key="5">
    <source>
        <dbReference type="ARBA" id="ARBA00022927"/>
    </source>
</evidence>
<dbReference type="STRING" id="1802438.A2571_01085"/>
<evidence type="ECO:0000256" key="6">
    <source>
        <dbReference type="ARBA" id="ARBA00022989"/>
    </source>
</evidence>
<accession>A0A1G2QEV8</accession>
<comment type="subcellular location">
    <subcellularLocation>
        <location evidence="9">Cell membrane</location>
        <topology evidence="9">Single-pass membrane protein</topology>
    </subcellularLocation>
    <subcellularLocation>
        <location evidence="1">Membrane</location>
    </subcellularLocation>
</comment>
<keyword evidence="6 9" id="KW-1133">Transmembrane helix</keyword>
<keyword evidence="8 9" id="KW-0472">Membrane</keyword>
<dbReference type="InterPro" id="IPR005807">
    <property type="entry name" value="SecE_bac"/>
</dbReference>
<comment type="function">
    <text evidence="9">Essential subunit of the Sec protein translocation channel SecYEG. Clamps together the 2 halves of SecY. May contact the channel plug during translocation.</text>
</comment>
<keyword evidence="2 9" id="KW-0813">Transport</keyword>
<dbReference type="GO" id="GO:0009306">
    <property type="term" value="P:protein secretion"/>
    <property type="evidence" value="ECO:0007669"/>
    <property type="project" value="UniProtKB-UniRule"/>
</dbReference>
<dbReference type="GO" id="GO:0065002">
    <property type="term" value="P:intracellular protein transmembrane transport"/>
    <property type="evidence" value="ECO:0007669"/>
    <property type="project" value="UniProtKB-UniRule"/>
</dbReference>
<comment type="similarity">
    <text evidence="9">Belongs to the SecE/SEC61-gamma family.</text>
</comment>
<dbReference type="HAMAP" id="MF_00422">
    <property type="entry name" value="SecE"/>
    <property type="match status" value="1"/>
</dbReference>
<name>A0A1G2QEV8_9BACT</name>
<evidence type="ECO:0000256" key="2">
    <source>
        <dbReference type="ARBA" id="ARBA00022448"/>
    </source>
</evidence>
<dbReference type="GO" id="GO:0043952">
    <property type="term" value="P:protein transport by the Sec complex"/>
    <property type="evidence" value="ECO:0007669"/>
    <property type="project" value="UniProtKB-UniRule"/>
</dbReference>
<gene>
    <name evidence="9" type="primary">secE</name>
    <name evidence="10" type="ORF">A2571_01085</name>
</gene>
<comment type="subunit">
    <text evidence="9">Component of the Sec protein translocase complex. Heterotrimer consisting of SecY, SecE and SecG subunits. The heterotrimers can form oligomers, although 1 heterotrimer is thought to be able to translocate proteins. Interacts with the ribosome. Interacts with SecDF, and other proteins may be involved. Interacts with SecA.</text>
</comment>
<keyword evidence="3 9" id="KW-1003">Cell membrane</keyword>
<evidence type="ECO:0000256" key="3">
    <source>
        <dbReference type="ARBA" id="ARBA00022475"/>
    </source>
</evidence>
<dbReference type="Pfam" id="PF00584">
    <property type="entry name" value="SecE"/>
    <property type="match status" value="1"/>
</dbReference>